<organism evidence="14 15">
    <name type="scientific">Malonomonas rubra DSM 5091</name>
    <dbReference type="NCBI Taxonomy" id="1122189"/>
    <lineage>
        <taxon>Bacteria</taxon>
        <taxon>Pseudomonadati</taxon>
        <taxon>Thermodesulfobacteriota</taxon>
        <taxon>Desulfuromonadia</taxon>
        <taxon>Desulfuromonadales</taxon>
        <taxon>Geopsychrobacteraceae</taxon>
        <taxon>Malonomonas</taxon>
    </lineage>
</organism>
<evidence type="ECO:0000256" key="4">
    <source>
        <dbReference type="ARBA" id="ARBA00022553"/>
    </source>
</evidence>
<evidence type="ECO:0000256" key="9">
    <source>
        <dbReference type="ARBA" id="ARBA00023012"/>
    </source>
</evidence>
<evidence type="ECO:0000256" key="2">
    <source>
        <dbReference type="ARBA" id="ARBA00004370"/>
    </source>
</evidence>
<evidence type="ECO:0000256" key="7">
    <source>
        <dbReference type="ARBA" id="ARBA00022777"/>
    </source>
</evidence>
<dbReference type="InterPro" id="IPR003594">
    <property type="entry name" value="HATPase_dom"/>
</dbReference>
<dbReference type="GO" id="GO:0016020">
    <property type="term" value="C:membrane"/>
    <property type="evidence" value="ECO:0007669"/>
    <property type="project" value="UniProtKB-SubCell"/>
</dbReference>
<dbReference type="Gene3D" id="6.10.340.10">
    <property type="match status" value="1"/>
</dbReference>
<comment type="subcellular location">
    <subcellularLocation>
        <location evidence="2">Membrane</location>
    </subcellularLocation>
</comment>
<proteinExistence type="predicted"/>
<feature type="transmembrane region" description="Helical" evidence="11">
    <location>
        <begin position="6"/>
        <end position="27"/>
    </location>
</feature>
<dbReference type="SMART" id="SM00304">
    <property type="entry name" value="HAMP"/>
    <property type="match status" value="1"/>
</dbReference>
<dbReference type="CDD" id="cd00082">
    <property type="entry name" value="HisKA"/>
    <property type="match status" value="1"/>
</dbReference>
<feature type="coiled-coil region" evidence="10">
    <location>
        <begin position="223"/>
        <end position="250"/>
    </location>
</feature>
<keyword evidence="7" id="KW-0418">Kinase</keyword>
<dbReference type="CDD" id="cd06225">
    <property type="entry name" value="HAMP"/>
    <property type="match status" value="1"/>
</dbReference>
<name>A0A1M6IX89_MALRU</name>
<sequence length="490" mass="54231">MRLTVKITLAVLLGVALIFSIYSYFSIQREREQLKKSLSREARHLGESIRVMVTEIWHQRGEREAIAFVNRANQVHREMLVRWVWIEEDTPDTFSPRVPIDKLDELFEEETVALLAASGDGRDFLLTYLPLLIDNGKRVGAIELSESMEEMHDYVSESLRRSAIVVGAMVVTSLLLVGTLGSFWVGRPMRRLHAQAERIGTGDFSTSLTLGGGDEFSELGQTIERMRGQLAEARAAEQAATQEKIEALEELRHTERLATLGKLSAGMAHELGTPLNVISGRAKLIGSADLPPEDIARSAKIIGEQAERMTSIMRQLLSFARRGETRKQQVELNNLLRSVLPLLEPARKEHQVEILLQEAEQPLNVSADPGQLQQVLLNLALNGIQAMATGGTLKLIAGVAEDIKPPDSVEPASAWYYLQVSDQGSGISEEDLNHIFDPFFTTKEIGQGTGLGLSIAYGIAEEHGGWIDVDSRLNEGSCFKVYLPLEKSEA</sequence>
<dbReference type="PROSITE" id="PS50109">
    <property type="entry name" value="HIS_KIN"/>
    <property type="match status" value="1"/>
</dbReference>
<dbReference type="SUPFAM" id="SSF47384">
    <property type="entry name" value="Homodimeric domain of signal transducing histidine kinase"/>
    <property type="match status" value="1"/>
</dbReference>
<dbReference type="Proteomes" id="UP000184171">
    <property type="component" value="Unassembled WGS sequence"/>
</dbReference>
<gene>
    <name evidence="14" type="ORF">SAMN02745165_02278</name>
</gene>
<dbReference type="AlphaFoldDB" id="A0A1M6IX89"/>
<feature type="domain" description="HAMP" evidence="13">
    <location>
        <begin position="183"/>
        <end position="235"/>
    </location>
</feature>
<reference evidence="14 15" key="1">
    <citation type="submission" date="2016-11" db="EMBL/GenBank/DDBJ databases">
        <authorList>
            <person name="Jaros S."/>
            <person name="Januszkiewicz K."/>
            <person name="Wedrychowicz H."/>
        </authorList>
    </citation>
    <scope>NUCLEOTIDE SEQUENCE [LARGE SCALE GENOMIC DNA]</scope>
    <source>
        <strain evidence="14 15">DSM 5091</strain>
    </source>
</reference>
<dbReference type="InterPro" id="IPR003661">
    <property type="entry name" value="HisK_dim/P_dom"/>
</dbReference>
<accession>A0A1M6IX89</accession>
<keyword evidence="4" id="KW-0597">Phosphoprotein</keyword>
<keyword evidence="10" id="KW-0175">Coiled coil</keyword>
<dbReference type="InterPro" id="IPR003660">
    <property type="entry name" value="HAMP_dom"/>
</dbReference>
<evidence type="ECO:0000256" key="8">
    <source>
        <dbReference type="ARBA" id="ARBA00022840"/>
    </source>
</evidence>
<keyword evidence="15" id="KW-1185">Reference proteome</keyword>
<evidence type="ECO:0000256" key="3">
    <source>
        <dbReference type="ARBA" id="ARBA00012438"/>
    </source>
</evidence>
<dbReference type="SMART" id="SM00387">
    <property type="entry name" value="HATPase_c"/>
    <property type="match status" value="1"/>
</dbReference>
<dbReference type="Gene3D" id="1.10.287.130">
    <property type="match status" value="1"/>
</dbReference>
<dbReference type="OrthoDB" id="9781147at2"/>
<keyword evidence="9" id="KW-0902">Two-component regulatory system</keyword>
<dbReference type="InterPro" id="IPR004358">
    <property type="entry name" value="Sig_transdc_His_kin-like_C"/>
</dbReference>
<dbReference type="InterPro" id="IPR005467">
    <property type="entry name" value="His_kinase_dom"/>
</dbReference>
<evidence type="ECO:0000259" key="12">
    <source>
        <dbReference type="PROSITE" id="PS50109"/>
    </source>
</evidence>
<dbReference type="SMART" id="SM00388">
    <property type="entry name" value="HisKA"/>
    <property type="match status" value="1"/>
</dbReference>
<feature type="domain" description="Histidine kinase" evidence="12">
    <location>
        <begin position="266"/>
        <end position="487"/>
    </location>
</feature>
<evidence type="ECO:0000256" key="1">
    <source>
        <dbReference type="ARBA" id="ARBA00000085"/>
    </source>
</evidence>
<dbReference type="PROSITE" id="PS50885">
    <property type="entry name" value="HAMP"/>
    <property type="match status" value="1"/>
</dbReference>
<dbReference type="EMBL" id="FQZT01000007">
    <property type="protein sequence ID" value="SHJ39022.1"/>
    <property type="molecule type" value="Genomic_DNA"/>
</dbReference>
<keyword evidence="11" id="KW-0472">Membrane</keyword>
<dbReference type="Pfam" id="PF00672">
    <property type="entry name" value="HAMP"/>
    <property type="match status" value="1"/>
</dbReference>
<dbReference type="SUPFAM" id="SSF158472">
    <property type="entry name" value="HAMP domain-like"/>
    <property type="match status" value="1"/>
</dbReference>
<evidence type="ECO:0000256" key="6">
    <source>
        <dbReference type="ARBA" id="ARBA00022741"/>
    </source>
</evidence>
<evidence type="ECO:0000259" key="13">
    <source>
        <dbReference type="PROSITE" id="PS50885"/>
    </source>
</evidence>
<dbReference type="EC" id="2.7.13.3" evidence="3"/>
<evidence type="ECO:0000256" key="10">
    <source>
        <dbReference type="SAM" id="Coils"/>
    </source>
</evidence>
<dbReference type="SUPFAM" id="SSF55874">
    <property type="entry name" value="ATPase domain of HSP90 chaperone/DNA topoisomerase II/histidine kinase"/>
    <property type="match status" value="1"/>
</dbReference>
<evidence type="ECO:0000313" key="14">
    <source>
        <dbReference type="EMBL" id="SHJ39022.1"/>
    </source>
</evidence>
<dbReference type="Pfam" id="PF00512">
    <property type="entry name" value="HisKA"/>
    <property type="match status" value="1"/>
</dbReference>
<keyword evidence="11" id="KW-1133">Transmembrane helix</keyword>
<dbReference type="PANTHER" id="PTHR43065">
    <property type="entry name" value="SENSOR HISTIDINE KINASE"/>
    <property type="match status" value="1"/>
</dbReference>
<feature type="transmembrane region" description="Helical" evidence="11">
    <location>
        <begin position="163"/>
        <end position="185"/>
    </location>
</feature>
<evidence type="ECO:0000256" key="5">
    <source>
        <dbReference type="ARBA" id="ARBA00022679"/>
    </source>
</evidence>
<dbReference type="Pfam" id="PF02518">
    <property type="entry name" value="HATPase_c"/>
    <property type="match status" value="1"/>
</dbReference>
<evidence type="ECO:0000313" key="15">
    <source>
        <dbReference type="Proteomes" id="UP000184171"/>
    </source>
</evidence>
<keyword evidence="5" id="KW-0808">Transferase</keyword>
<protein>
    <recommendedName>
        <fullName evidence="3">histidine kinase</fullName>
        <ecNumber evidence="3">2.7.13.3</ecNumber>
    </recommendedName>
</protein>
<dbReference type="Gene3D" id="3.30.565.10">
    <property type="entry name" value="Histidine kinase-like ATPase, C-terminal domain"/>
    <property type="match status" value="1"/>
</dbReference>
<keyword evidence="8" id="KW-0067">ATP-binding</keyword>
<dbReference type="GO" id="GO:0005524">
    <property type="term" value="F:ATP binding"/>
    <property type="evidence" value="ECO:0007669"/>
    <property type="project" value="UniProtKB-KW"/>
</dbReference>
<keyword evidence="6" id="KW-0547">Nucleotide-binding</keyword>
<dbReference type="PANTHER" id="PTHR43065:SF10">
    <property type="entry name" value="PEROXIDE STRESS-ACTIVATED HISTIDINE KINASE MAK3"/>
    <property type="match status" value="1"/>
</dbReference>
<dbReference type="STRING" id="1122189.SAMN02745165_02278"/>
<dbReference type="InterPro" id="IPR036097">
    <property type="entry name" value="HisK_dim/P_sf"/>
</dbReference>
<dbReference type="InterPro" id="IPR036890">
    <property type="entry name" value="HATPase_C_sf"/>
</dbReference>
<dbReference type="RefSeq" id="WP_072908852.1">
    <property type="nucleotide sequence ID" value="NZ_FQZT01000007.1"/>
</dbReference>
<comment type="catalytic activity">
    <reaction evidence="1">
        <text>ATP + protein L-histidine = ADP + protein N-phospho-L-histidine.</text>
        <dbReference type="EC" id="2.7.13.3"/>
    </reaction>
</comment>
<keyword evidence="11" id="KW-0812">Transmembrane</keyword>
<dbReference type="GO" id="GO:0000155">
    <property type="term" value="F:phosphorelay sensor kinase activity"/>
    <property type="evidence" value="ECO:0007669"/>
    <property type="project" value="InterPro"/>
</dbReference>
<evidence type="ECO:0000256" key="11">
    <source>
        <dbReference type="SAM" id="Phobius"/>
    </source>
</evidence>
<dbReference type="PRINTS" id="PR00344">
    <property type="entry name" value="BCTRLSENSOR"/>
</dbReference>